<gene>
    <name evidence="1" type="ORF">ANCDUO_25378</name>
</gene>
<accession>A0A0C2FI12</accession>
<feature type="non-terminal residue" evidence="1">
    <location>
        <position position="1"/>
    </location>
</feature>
<evidence type="ECO:0000313" key="2">
    <source>
        <dbReference type="Proteomes" id="UP000054047"/>
    </source>
</evidence>
<sequence length="89" mass="10589">WVCKDDKRWVLHSSRYPSRCIPKQRRESSVPVSKRCRLSVTHNFGGGSFMVWSDFSARNRLEIVFVSGRMDSVEYYDTLHRHLLPFLRD</sequence>
<name>A0A0C2FI12_9BILA</name>
<protein>
    <submittedName>
        <fullName evidence="1">Uncharacterized protein</fullName>
    </submittedName>
</protein>
<dbReference type="AlphaFoldDB" id="A0A0C2FI12"/>
<dbReference type="Gene3D" id="3.30.420.10">
    <property type="entry name" value="Ribonuclease H-like superfamily/Ribonuclease H"/>
    <property type="match status" value="1"/>
</dbReference>
<reference evidence="1 2" key="1">
    <citation type="submission" date="2013-12" db="EMBL/GenBank/DDBJ databases">
        <title>Draft genome of the parsitic nematode Ancylostoma duodenale.</title>
        <authorList>
            <person name="Mitreva M."/>
        </authorList>
    </citation>
    <scope>NUCLEOTIDE SEQUENCE [LARGE SCALE GENOMIC DNA]</scope>
    <source>
        <strain evidence="1 2">Zhejiang</strain>
    </source>
</reference>
<organism evidence="1 2">
    <name type="scientific">Ancylostoma duodenale</name>
    <dbReference type="NCBI Taxonomy" id="51022"/>
    <lineage>
        <taxon>Eukaryota</taxon>
        <taxon>Metazoa</taxon>
        <taxon>Ecdysozoa</taxon>
        <taxon>Nematoda</taxon>
        <taxon>Chromadorea</taxon>
        <taxon>Rhabditida</taxon>
        <taxon>Rhabditina</taxon>
        <taxon>Rhabditomorpha</taxon>
        <taxon>Strongyloidea</taxon>
        <taxon>Ancylostomatidae</taxon>
        <taxon>Ancylostomatinae</taxon>
        <taxon>Ancylostoma</taxon>
    </lineage>
</organism>
<evidence type="ECO:0000313" key="1">
    <source>
        <dbReference type="EMBL" id="KIH44596.1"/>
    </source>
</evidence>
<keyword evidence="2" id="KW-1185">Reference proteome</keyword>
<dbReference type="EMBL" id="KN776698">
    <property type="protein sequence ID" value="KIH44596.1"/>
    <property type="molecule type" value="Genomic_DNA"/>
</dbReference>
<dbReference type="InterPro" id="IPR036397">
    <property type="entry name" value="RNaseH_sf"/>
</dbReference>
<dbReference type="Proteomes" id="UP000054047">
    <property type="component" value="Unassembled WGS sequence"/>
</dbReference>
<feature type="non-terminal residue" evidence="1">
    <location>
        <position position="89"/>
    </location>
</feature>
<proteinExistence type="predicted"/>
<dbReference type="GO" id="GO:0003676">
    <property type="term" value="F:nucleic acid binding"/>
    <property type="evidence" value="ECO:0007669"/>
    <property type="project" value="InterPro"/>
</dbReference>